<keyword evidence="5" id="KW-1185">Reference proteome</keyword>
<dbReference type="InterPro" id="IPR000315">
    <property type="entry name" value="Znf_B-box"/>
</dbReference>
<dbReference type="EMBL" id="LSSN01004989">
    <property type="protein sequence ID" value="OMJ10475.1"/>
    <property type="molecule type" value="Genomic_DNA"/>
</dbReference>
<feature type="domain" description="B box-type" evidence="3">
    <location>
        <begin position="407"/>
        <end position="450"/>
    </location>
</feature>
<feature type="compositionally biased region" description="Low complexity" evidence="2">
    <location>
        <begin position="1127"/>
        <end position="1145"/>
    </location>
</feature>
<feature type="region of interest" description="Disordered" evidence="2">
    <location>
        <begin position="1127"/>
        <end position="1154"/>
    </location>
</feature>
<protein>
    <recommendedName>
        <fullName evidence="3">B box-type domain-containing protein</fullName>
    </recommendedName>
</protein>
<dbReference type="Gene3D" id="3.30.160.60">
    <property type="entry name" value="Classic Zinc Finger"/>
    <property type="match status" value="1"/>
</dbReference>
<feature type="compositionally biased region" description="Low complexity" evidence="2">
    <location>
        <begin position="1044"/>
        <end position="1058"/>
    </location>
</feature>
<reference evidence="4 5" key="1">
    <citation type="submission" date="2017-01" db="EMBL/GenBank/DDBJ databases">
        <authorList>
            <person name="Mah S.A."/>
            <person name="Swanson W.J."/>
            <person name="Moy G.W."/>
            <person name="Vacquier V.D."/>
        </authorList>
    </citation>
    <scope>NUCLEOTIDE SEQUENCE [LARGE SCALE GENOMIC DNA]</scope>
    <source>
        <strain evidence="4 5">GSMNP</strain>
    </source>
</reference>
<dbReference type="Pfam" id="PF00643">
    <property type="entry name" value="zf-B_box"/>
    <property type="match status" value="1"/>
</dbReference>
<proteinExistence type="predicted"/>
<dbReference type="PROSITE" id="PS50119">
    <property type="entry name" value="ZF_BBOX"/>
    <property type="match status" value="1"/>
</dbReference>
<accession>A0A1R1X760</accession>
<dbReference type="GO" id="GO:0061630">
    <property type="term" value="F:ubiquitin protein ligase activity"/>
    <property type="evidence" value="ECO:0007669"/>
    <property type="project" value="TreeGrafter"/>
</dbReference>
<dbReference type="GO" id="GO:0008270">
    <property type="term" value="F:zinc ion binding"/>
    <property type="evidence" value="ECO:0007669"/>
    <property type="project" value="UniProtKB-KW"/>
</dbReference>
<feature type="compositionally biased region" description="Polar residues" evidence="2">
    <location>
        <begin position="992"/>
        <end position="1008"/>
    </location>
</feature>
<dbReference type="OrthoDB" id="5800423at2759"/>
<comment type="caution">
    <text evidence="4">The sequence shown here is derived from an EMBL/GenBank/DDBJ whole genome shotgun (WGS) entry which is preliminary data.</text>
</comment>
<feature type="region of interest" description="Disordered" evidence="2">
    <location>
        <begin position="756"/>
        <end position="775"/>
    </location>
</feature>
<evidence type="ECO:0000256" key="2">
    <source>
        <dbReference type="SAM" id="MobiDB-lite"/>
    </source>
</evidence>
<evidence type="ECO:0000313" key="5">
    <source>
        <dbReference type="Proteomes" id="UP000187283"/>
    </source>
</evidence>
<organism evidence="4 5">
    <name type="scientific">Smittium culicis</name>
    <dbReference type="NCBI Taxonomy" id="133412"/>
    <lineage>
        <taxon>Eukaryota</taxon>
        <taxon>Fungi</taxon>
        <taxon>Fungi incertae sedis</taxon>
        <taxon>Zoopagomycota</taxon>
        <taxon>Kickxellomycotina</taxon>
        <taxon>Harpellomycetes</taxon>
        <taxon>Harpellales</taxon>
        <taxon>Legeriomycetaceae</taxon>
        <taxon>Smittium</taxon>
    </lineage>
</organism>
<dbReference type="PANTHER" id="PTHR36754:SF2">
    <property type="entry name" value="E3 UBIQUITIN-PROTEIN LIGASE TRIM37"/>
    <property type="match status" value="1"/>
</dbReference>
<keyword evidence="1" id="KW-0863">Zinc-finger</keyword>
<dbReference type="InterPro" id="IPR053003">
    <property type="entry name" value="TRIM_RBCC_E3_ubiq-ligases"/>
</dbReference>
<feature type="region of interest" description="Disordered" evidence="2">
    <location>
        <begin position="957"/>
        <end position="1013"/>
    </location>
</feature>
<feature type="compositionally biased region" description="Polar residues" evidence="2">
    <location>
        <begin position="1027"/>
        <end position="1043"/>
    </location>
</feature>
<dbReference type="SMART" id="SM00336">
    <property type="entry name" value="BBOX"/>
    <property type="match status" value="1"/>
</dbReference>
<dbReference type="GO" id="GO:0006513">
    <property type="term" value="P:protein monoubiquitination"/>
    <property type="evidence" value="ECO:0007669"/>
    <property type="project" value="TreeGrafter"/>
</dbReference>
<evidence type="ECO:0000256" key="1">
    <source>
        <dbReference type="PROSITE-ProRule" id="PRU00024"/>
    </source>
</evidence>
<dbReference type="SUPFAM" id="SSF57845">
    <property type="entry name" value="B-box zinc-binding domain"/>
    <property type="match status" value="1"/>
</dbReference>
<evidence type="ECO:0000313" key="4">
    <source>
        <dbReference type="EMBL" id="OMJ10475.1"/>
    </source>
</evidence>
<feature type="region of interest" description="Disordered" evidence="2">
    <location>
        <begin position="1027"/>
        <end position="1058"/>
    </location>
</feature>
<keyword evidence="1" id="KW-0479">Metal-binding</keyword>
<dbReference type="GO" id="GO:0031625">
    <property type="term" value="F:ubiquitin protein ligase binding"/>
    <property type="evidence" value="ECO:0007669"/>
    <property type="project" value="TreeGrafter"/>
</dbReference>
<keyword evidence="1" id="KW-0862">Zinc</keyword>
<dbReference type="GO" id="GO:0070842">
    <property type="term" value="P:aggresome assembly"/>
    <property type="evidence" value="ECO:0007669"/>
    <property type="project" value="TreeGrafter"/>
</dbReference>
<evidence type="ECO:0000259" key="3">
    <source>
        <dbReference type="PROSITE" id="PS50119"/>
    </source>
</evidence>
<name>A0A1R1X760_9FUNG</name>
<dbReference type="CDD" id="cd00021">
    <property type="entry name" value="Bbox_SF"/>
    <property type="match status" value="1"/>
</dbReference>
<dbReference type="GO" id="GO:0016235">
    <property type="term" value="C:aggresome"/>
    <property type="evidence" value="ECO:0007669"/>
    <property type="project" value="TreeGrafter"/>
</dbReference>
<dbReference type="GO" id="GO:0005164">
    <property type="term" value="F:tumor necrosis factor receptor binding"/>
    <property type="evidence" value="ECO:0007669"/>
    <property type="project" value="TreeGrafter"/>
</dbReference>
<dbReference type="GO" id="GO:0005778">
    <property type="term" value="C:peroxisomal membrane"/>
    <property type="evidence" value="ECO:0007669"/>
    <property type="project" value="TreeGrafter"/>
</dbReference>
<dbReference type="AlphaFoldDB" id="A0A1R1X760"/>
<dbReference type="STRING" id="133412.A0A1R1X760"/>
<dbReference type="GO" id="GO:0051865">
    <property type="term" value="P:protein autoubiquitination"/>
    <property type="evidence" value="ECO:0007669"/>
    <property type="project" value="TreeGrafter"/>
</dbReference>
<feature type="region of interest" description="Disordered" evidence="2">
    <location>
        <begin position="837"/>
        <end position="858"/>
    </location>
</feature>
<dbReference type="Proteomes" id="UP000187283">
    <property type="component" value="Unassembled WGS sequence"/>
</dbReference>
<gene>
    <name evidence="4" type="ORF">AYI70_g10306</name>
</gene>
<sequence>MNPHFFTPSISAAIACISSNTQPLCQKPILSVPKPSLYLDLSRFNALAPAYQSYVLASIAAHSPCPKLPASRLTRTYDINNTIGYFNAASKLLSPNDALVSVPLLLFALSPKHLCPIKPLKIPLFPNSFLVLTNDLLVSNIPLPNCKHSVPIESQFGFSQTLPASKKCTLLPRLRTIRQSVKFPKLVKAFLKPIAGLARAVKSSVAHPKIPRPTNRRLYYHHPIRPTLYRVLHLPRQNFPKRAKLSPALFQPSEKPQDLTSLPKHISPLLPKFSSLLFSCTFSTQLLSSIAVNLYFLSHPYSLVIVVSSPLSPPIYISISLLFPHLYSLLSSLFSSFIYPYPSPYRNMISVPSESLSSNSLPDLFSSSPALGPISEHAFKALYHIISRPTSPTMPPLPPEHSPQPKHKRDVCEFHSLAKLEYWCLECSAGLCEICLKLQDRHRSHLISSLASEYDRCFDLIDAQIENTLSLAEDIASHIDNFDSDNESLINNYQFAHDLLSTYSQSLFDSLKLSLIDHQENIKLQQSNLTNYCLNLHKHIDSTQTLMETYSRINVVENFHSIISSLSSLSLPNNIPLIPNYSPNFSDSFKPPPSSLNFEIQNSFSLGKNNFPLRINNSLSLFNSSFSFNIHRSRHSDGLPTIVADISFLNNSIHPPNTPISFDLSIHISLPNYFISNSDNSTFSSEISSDYSPWTFGETKQFLLYKFDDDFLSLMQNIPDLDLISLSFYINPSSYKDQSTLQQIYIDHLERSSLNLNSPSIPTNNNPPSPKKSILTPTHKISKKLVFDSENIPSSFFSTPTIPEPKTEDEINNKFNDLIDRFDKLELITNTIVNSETKPTPQDLLSRSSNSEKNLSPFYSPTNNIKSLDTAPISFNPLSSSQKKFDFFNLVSSNNSSLTFLPNSIPNINFKKPKPKHKKKPSLKLLSNKPYHSSFPEIDSPFNIENSIIIPTSFHIPSSSSTPPIPKPNPLIFSDPSPPANATHNLHELPKSETTPNRALSDAETTPNRALPTSDISLSNLIFSNTETTPQNSTLPCTDTTPGSANSSRPSSSCSISSSLLFSPRPDITSTKFVDNIKAIPKKPAKEYQVFDLLKPKDNFDSGVLKIGRSFRVSSIQFDDYSLESLPTPQSSLPPSKSSSQSASFLKKRKKVSKSVRFPNEKHLLESIRIIQPKLANKINQKV</sequence>
<dbReference type="PANTHER" id="PTHR36754">
    <property type="entry name" value="E3 UBIQUITIN-PROTEIN LIGASE TRIM37"/>
    <property type="match status" value="1"/>
</dbReference>